<protein>
    <recommendedName>
        <fullName evidence="2">DNA-(apurinic or apyrimidinic site) lyase</fullName>
        <ecNumber evidence="2">4.2.99.18</ecNumber>
    </recommendedName>
</protein>
<evidence type="ECO:0000256" key="7">
    <source>
        <dbReference type="ARBA" id="ARBA00023268"/>
    </source>
</evidence>
<sequence length="271" mass="30885">MVKIKADNINLQQIAESGQAFRWNQLDESGHSYSIVAYGKYLEATQTGTKSVLLDCTEADYLETWERYFDLRTDYEAIQLMACQGDARLYEAAIQGYGIRILRQPVFETIITFLVSQNNNIPRIKATIEKLCERFGRKMTAPGGQQYYTFPEPEALADVDKLQGLGLGYRDKYIAAAAKIAASGCIDIERLEVEEYSTAKLILTNFLGIGEKVADCICLFALHKLEAFPVDTWVKKIEERYYGGRFPQEKYAGYQGVMQQYLFAYIRNTEK</sequence>
<reference evidence="11 12" key="1">
    <citation type="submission" date="2019-08" db="EMBL/GenBank/DDBJ databases">
        <title>In-depth cultivation of the pig gut microbiome towards novel bacterial diversity and tailored functional studies.</title>
        <authorList>
            <person name="Wylensek D."/>
            <person name="Hitch T.C.A."/>
            <person name="Clavel T."/>
        </authorList>
    </citation>
    <scope>NUCLEOTIDE SEQUENCE [LARGE SCALE GENOMIC DNA]</scope>
    <source>
        <strain evidence="11 12">WCA-389-WT-23B</strain>
    </source>
</reference>
<dbReference type="EMBL" id="VUMI01000014">
    <property type="protein sequence ID" value="MSS88650.1"/>
    <property type="molecule type" value="Genomic_DNA"/>
</dbReference>
<evidence type="ECO:0000256" key="3">
    <source>
        <dbReference type="ARBA" id="ARBA00022763"/>
    </source>
</evidence>
<comment type="caution">
    <text evidence="11">The sequence shown here is derived from an EMBL/GenBank/DDBJ whole genome shotgun (WGS) entry which is preliminary data.</text>
</comment>
<dbReference type="GO" id="GO:0008534">
    <property type="term" value="F:oxidized purine nucleobase lesion DNA N-glycosylase activity"/>
    <property type="evidence" value="ECO:0007669"/>
    <property type="project" value="InterPro"/>
</dbReference>
<evidence type="ECO:0000256" key="4">
    <source>
        <dbReference type="ARBA" id="ARBA00022801"/>
    </source>
</evidence>
<dbReference type="GO" id="GO:0006289">
    <property type="term" value="P:nucleotide-excision repair"/>
    <property type="evidence" value="ECO:0007669"/>
    <property type="project" value="InterPro"/>
</dbReference>
<proteinExistence type="inferred from homology"/>
<dbReference type="PANTHER" id="PTHR10242">
    <property type="entry name" value="8-OXOGUANINE DNA GLYCOSYLASE"/>
    <property type="match status" value="1"/>
</dbReference>
<evidence type="ECO:0000313" key="11">
    <source>
        <dbReference type="EMBL" id="MSS88650.1"/>
    </source>
</evidence>
<dbReference type="GO" id="GO:0006284">
    <property type="term" value="P:base-excision repair"/>
    <property type="evidence" value="ECO:0007669"/>
    <property type="project" value="InterPro"/>
</dbReference>
<dbReference type="Gene3D" id="1.10.340.30">
    <property type="entry name" value="Hypothetical protein, domain 2"/>
    <property type="match status" value="1"/>
</dbReference>
<dbReference type="GeneID" id="86053422"/>
<dbReference type="Gene3D" id="1.10.1670.10">
    <property type="entry name" value="Helix-hairpin-Helix base-excision DNA repair enzymes (C-terminal)"/>
    <property type="match status" value="1"/>
</dbReference>
<dbReference type="Pfam" id="PF00730">
    <property type="entry name" value="HhH-GPD"/>
    <property type="match status" value="1"/>
</dbReference>
<gene>
    <name evidence="11" type="ORF">FYJ45_10180</name>
</gene>
<dbReference type="RefSeq" id="WP_154464518.1">
    <property type="nucleotide sequence ID" value="NZ_VUMI01000014.1"/>
</dbReference>
<dbReference type="InterPro" id="IPR011257">
    <property type="entry name" value="DNA_glycosylase"/>
</dbReference>
<dbReference type="SUPFAM" id="SSF55945">
    <property type="entry name" value="TATA-box binding protein-like"/>
    <property type="match status" value="1"/>
</dbReference>
<evidence type="ECO:0000256" key="8">
    <source>
        <dbReference type="ARBA" id="ARBA00023295"/>
    </source>
</evidence>
<evidence type="ECO:0000256" key="5">
    <source>
        <dbReference type="ARBA" id="ARBA00023204"/>
    </source>
</evidence>
<keyword evidence="5" id="KW-0234">DNA repair</keyword>
<dbReference type="InterPro" id="IPR052054">
    <property type="entry name" value="Oxidative_DNA_repair_enzyme"/>
</dbReference>
<name>A0A6N7WGV6_9FIRM</name>
<keyword evidence="6" id="KW-0456">Lyase</keyword>
<dbReference type="PANTHER" id="PTHR10242:SF2">
    <property type="entry name" value="N-GLYCOSYLASE_DNA LYASE"/>
    <property type="match status" value="1"/>
</dbReference>
<keyword evidence="8" id="KW-0326">Glycosidase</keyword>
<dbReference type="SUPFAM" id="SSF48150">
    <property type="entry name" value="DNA-glycosylase"/>
    <property type="match status" value="1"/>
</dbReference>
<accession>A0A6N7WGV6</accession>
<dbReference type="AlphaFoldDB" id="A0A6N7WGV6"/>
<keyword evidence="7" id="KW-0511">Multifunctional enzyme</keyword>
<dbReference type="Proteomes" id="UP000436047">
    <property type="component" value="Unassembled WGS sequence"/>
</dbReference>
<evidence type="ECO:0000256" key="2">
    <source>
        <dbReference type="ARBA" id="ARBA00012720"/>
    </source>
</evidence>
<dbReference type="InterPro" id="IPR003265">
    <property type="entry name" value="HhH-GPD_domain"/>
</dbReference>
<feature type="domain" description="HhH-GPD" evidence="10">
    <location>
        <begin position="115"/>
        <end position="267"/>
    </location>
</feature>
<evidence type="ECO:0000313" key="12">
    <source>
        <dbReference type="Proteomes" id="UP000436047"/>
    </source>
</evidence>
<keyword evidence="12" id="KW-1185">Reference proteome</keyword>
<keyword evidence="3" id="KW-0227">DNA damage</keyword>
<dbReference type="GO" id="GO:0140078">
    <property type="term" value="F:class I DNA-(apurinic or apyrimidinic site) endonuclease activity"/>
    <property type="evidence" value="ECO:0007669"/>
    <property type="project" value="UniProtKB-EC"/>
</dbReference>
<organism evidence="11 12">
    <name type="scientific">Eisenbergiella porci</name>
    <dbReference type="NCBI Taxonomy" id="2652274"/>
    <lineage>
        <taxon>Bacteria</taxon>
        <taxon>Bacillati</taxon>
        <taxon>Bacillota</taxon>
        <taxon>Clostridia</taxon>
        <taxon>Lachnospirales</taxon>
        <taxon>Lachnospiraceae</taxon>
        <taxon>Eisenbergiella</taxon>
    </lineage>
</organism>
<dbReference type="GO" id="GO:0003684">
    <property type="term" value="F:damaged DNA binding"/>
    <property type="evidence" value="ECO:0007669"/>
    <property type="project" value="InterPro"/>
</dbReference>
<dbReference type="Pfam" id="PF07934">
    <property type="entry name" value="OGG_N"/>
    <property type="match status" value="1"/>
</dbReference>
<evidence type="ECO:0000256" key="9">
    <source>
        <dbReference type="ARBA" id="ARBA00044632"/>
    </source>
</evidence>
<evidence type="ECO:0000256" key="6">
    <source>
        <dbReference type="ARBA" id="ARBA00023239"/>
    </source>
</evidence>
<dbReference type="CDD" id="cd00056">
    <property type="entry name" value="ENDO3c"/>
    <property type="match status" value="1"/>
</dbReference>
<keyword evidence="4" id="KW-0378">Hydrolase</keyword>
<dbReference type="InterPro" id="IPR023170">
    <property type="entry name" value="HhH_base_excis_C"/>
</dbReference>
<comment type="catalytic activity">
    <reaction evidence="9">
        <text>2'-deoxyribonucleotide-(2'-deoxyribose 5'-phosphate)-2'-deoxyribonucleotide-DNA = a 3'-end 2'-deoxyribonucleotide-(2,3-dehydro-2,3-deoxyribose 5'-phosphate)-DNA + a 5'-end 5'-phospho-2'-deoxyribonucleoside-DNA + H(+)</text>
        <dbReference type="Rhea" id="RHEA:66592"/>
        <dbReference type="Rhea" id="RHEA-COMP:13180"/>
        <dbReference type="Rhea" id="RHEA-COMP:16897"/>
        <dbReference type="Rhea" id="RHEA-COMP:17067"/>
        <dbReference type="ChEBI" id="CHEBI:15378"/>
        <dbReference type="ChEBI" id="CHEBI:136412"/>
        <dbReference type="ChEBI" id="CHEBI:157695"/>
        <dbReference type="ChEBI" id="CHEBI:167181"/>
        <dbReference type="EC" id="4.2.99.18"/>
    </reaction>
</comment>
<dbReference type="InterPro" id="IPR012904">
    <property type="entry name" value="OGG_N"/>
</dbReference>
<dbReference type="SMART" id="SM00478">
    <property type="entry name" value="ENDO3c"/>
    <property type="match status" value="1"/>
</dbReference>
<dbReference type="EC" id="4.2.99.18" evidence="2"/>
<evidence type="ECO:0000259" key="10">
    <source>
        <dbReference type="SMART" id="SM00478"/>
    </source>
</evidence>
<dbReference type="Gene3D" id="3.30.310.260">
    <property type="match status" value="1"/>
</dbReference>
<comment type="similarity">
    <text evidence="1">Belongs to the type-1 OGG1 family.</text>
</comment>
<evidence type="ECO:0000256" key="1">
    <source>
        <dbReference type="ARBA" id="ARBA00010679"/>
    </source>
</evidence>